<dbReference type="InterPro" id="IPR049730">
    <property type="entry name" value="SNF2/RAD54-like_C"/>
</dbReference>
<comment type="caution">
    <text evidence="4">The sequence shown here is derived from an EMBL/GenBank/DDBJ whole genome shotgun (WGS) entry which is preliminary data.</text>
</comment>
<dbReference type="PANTHER" id="PTHR45629">
    <property type="entry name" value="SNF2/RAD54 FAMILY MEMBER"/>
    <property type="match status" value="1"/>
</dbReference>
<dbReference type="Gene3D" id="3.40.50.300">
    <property type="entry name" value="P-loop containing nucleotide triphosphate hydrolases"/>
    <property type="match status" value="1"/>
</dbReference>
<evidence type="ECO:0000313" key="4">
    <source>
        <dbReference type="EMBL" id="MBP2479428.1"/>
    </source>
</evidence>
<dbReference type="Proteomes" id="UP001519363">
    <property type="component" value="Unassembled WGS sequence"/>
</dbReference>
<feature type="domain" description="Helicase ATP-binding" evidence="2">
    <location>
        <begin position="162"/>
        <end position="315"/>
    </location>
</feature>
<evidence type="ECO:0000259" key="3">
    <source>
        <dbReference type="PROSITE" id="PS51194"/>
    </source>
</evidence>
<keyword evidence="5" id="KW-1185">Reference proteome</keyword>
<dbReference type="InterPro" id="IPR027417">
    <property type="entry name" value="P-loop_NTPase"/>
</dbReference>
<dbReference type="SMART" id="SM00487">
    <property type="entry name" value="DEXDc"/>
    <property type="match status" value="1"/>
</dbReference>
<dbReference type="SMART" id="SM00490">
    <property type="entry name" value="HELICc"/>
    <property type="match status" value="1"/>
</dbReference>
<dbReference type="GO" id="GO:0004386">
    <property type="term" value="F:helicase activity"/>
    <property type="evidence" value="ECO:0007669"/>
    <property type="project" value="UniProtKB-KW"/>
</dbReference>
<proteinExistence type="predicted"/>
<evidence type="ECO:0000256" key="1">
    <source>
        <dbReference type="ARBA" id="ARBA00022801"/>
    </source>
</evidence>
<dbReference type="CDD" id="cd18793">
    <property type="entry name" value="SF2_C_SNF"/>
    <property type="match status" value="1"/>
</dbReference>
<dbReference type="RefSeq" id="WP_307850361.1">
    <property type="nucleotide sequence ID" value="NZ_JAGIOO010000001.1"/>
</dbReference>
<dbReference type="InterPro" id="IPR050496">
    <property type="entry name" value="SNF2_RAD54_helicase_repair"/>
</dbReference>
<dbReference type="PANTHER" id="PTHR45629:SF7">
    <property type="entry name" value="DNA EXCISION REPAIR PROTEIN ERCC-6-RELATED"/>
    <property type="match status" value="1"/>
</dbReference>
<name>A0ABS5AS81_9PSEU</name>
<dbReference type="InterPro" id="IPR001650">
    <property type="entry name" value="Helicase_C-like"/>
</dbReference>
<dbReference type="Pfam" id="PF00176">
    <property type="entry name" value="SNF2-rel_dom"/>
    <property type="match status" value="1"/>
</dbReference>
<dbReference type="InterPro" id="IPR038718">
    <property type="entry name" value="SNF2-like_sf"/>
</dbReference>
<dbReference type="SUPFAM" id="SSF52540">
    <property type="entry name" value="P-loop containing nucleoside triphosphate hydrolases"/>
    <property type="match status" value="2"/>
</dbReference>
<accession>A0ABS5AS81</accession>
<evidence type="ECO:0000259" key="2">
    <source>
        <dbReference type="PROSITE" id="PS51192"/>
    </source>
</evidence>
<feature type="domain" description="Helicase C-terminal" evidence="3">
    <location>
        <begin position="439"/>
        <end position="594"/>
    </location>
</feature>
<dbReference type="PROSITE" id="PS51194">
    <property type="entry name" value="HELICASE_CTER"/>
    <property type="match status" value="1"/>
</dbReference>
<dbReference type="PROSITE" id="PS51192">
    <property type="entry name" value="HELICASE_ATP_BIND_1"/>
    <property type="match status" value="1"/>
</dbReference>
<keyword evidence="1" id="KW-0378">Hydrolase</keyword>
<reference evidence="4 5" key="1">
    <citation type="submission" date="2021-03" db="EMBL/GenBank/DDBJ databases">
        <title>Sequencing the genomes of 1000 actinobacteria strains.</title>
        <authorList>
            <person name="Klenk H.-P."/>
        </authorList>
    </citation>
    <scope>NUCLEOTIDE SEQUENCE [LARGE SCALE GENOMIC DNA]</scope>
    <source>
        <strain evidence="4 5">DSM 44580</strain>
    </source>
</reference>
<dbReference type="Pfam" id="PF00271">
    <property type="entry name" value="Helicase_C"/>
    <property type="match status" value="1"/>
</dbReference>
<sequence>MLVQATYDMAGRRMAFWAEGDSGLVADLHALGLPPGEPGTLAVALPVDGRQVVASSVPARFVEVRAVIPALAAVPDGASLSASVRTWRAAATLVREQAEDGFRELAASMPVSAHAALRGDGLAIPAPGAVLRAFRTAAAPEVAPEVRARLRDYQRRGVTWLAELPARGGGGILADEMGLGKTLQAICLFTLRGNGKPHLVVCPTSLLGTWERELARFAPQLAVLGFHGTRRDLRLSGAPVVVTSYAVLRRDAERLAAVDWDVLVLDEAQQVKNPTAQAAKAARALTAELRVAMTGTPVENRLDELWAILSLTNPGLLGTRSRFRTRFAVPIEARRSVRVAERLSGLVAPYLLRRTKSEVAPELPPKLEVLVTCTLTREQADLYRRHVAEAFDAGLGSGVTRRGRVLALLTKLKQVCNHPAQALGEEDGPLAGRSGKLDRVTEMLAEIADSGAHALVFTQYRAMGELLVRHLTEELGTPVPFLHGGLGAQRRDRMVQDFQGGASPALVLSLRAAGYGLTLTRASHVLHYDRWWNPAVEDQASDRAHRIGQTEQVTVHTLLTGGTVEEHIANLHQDKRDLAALVTDRTPGTLADLPDHDLRTLLELTTGGED</sequence>
<keyword evidence="4" id="KW-0347">Helicase</keyword>
<evidence type="ECO:0000313" key="5">
    <source>
        <dbReference type="Proteomes" id="UP001519363"/>
    </source>
</evidence>
<dbReference type="EMBL" id="JAGIOO010000001">
    <property type="protein sequence ID" value="MBP2479428.1"/>
    <property type="molecule type" value="Genomic_DNA"/>
</dbReference>
<dbReference type="InterPro" id="IPR014001">
    <property type="entry name" value="Helicase_ATP-bd"/>
</dbReference>
<gene>
    <name evidence="4" type="ORF">JOF53_008300</name>
</gene>
<dbReference type="Gene3D" id="3.40.50.10810">
    <property type="entry name" value="Tandem AAA-ATPase domain"/>
    <property type="match status" value="1"/>
</dbReference>
<dbReference type="InterPro" id="IPR000330">
    <property type="entry name" value="SNF2_N"/>
</dbReference>
<organism evidence="4 5">
    <name type="scientific">Crossiella equi</name>
    <dbReference type="NCBI Taxonomy" id="130796"/>
    <lineage>
        <taxon>Bacteria</taxon>
        <taxon>Bacillati</taxon>
        <taxon>Actinomycetota</taxon>
        <taxon>Actinomycetes</taxon>
        <taxon>Pseudonocardiales</taxon>
        <taxon>Pseudonocardiaceae</taxon>
        <taxon>Crossiella</taxon>
    </lineage>
</organism>
<protein>
    <submittedName>
        <fullName evidence="4">SNF2 family DNA or RNA helicase</fullName>
    </submittedName>
</protein>
<keyword evidence="4" id="KW-0547">Nucleotide-binding</keyword>
<keyword evidence="4" id="KW-0067">ATP-binding</keyword>